<dbReference type="SUPFAM" id="SSF160379">
    <property type="entry name" value="SP0830-like"/>
    <property type="match status" value="1"/>
</dbReference>
<accession>A0ABU9DLZ2</accession>
<organism evidence="1 2">
    <name type="scientific">Paenibacillus filicis</name>
    <dbReference type="NCBI Taxonomy" id="669464"/>
    <lineage>
        <taxon>Bacteria</taxon>
        <taxon>Bacillati</taxon>
        <taxon>Bacillota</taxon>
        <taxon>Bacilli</taxon>
        <taxon>Bacillales</taxon>
        <taxon>Paenibacillaceae</taxon>
        <taxon>Paenibacillus</taxon>
    </lineage>
</organism>
<dbReference type="PANTHER" id="PTHR36439">
    <property type="entry name" value="BLL4334 PROTEIN"/>
    <property type="match status" value="1"/>
</dbReference>
<reference evidence="1 2" key="1">
    <citation type="submission" date="2024-04" db="EMBL/GenBank/DDBJ databases">
        <title>draft genome sequnece of Paenibacillus filicis.</title>
        <authorList>
            <person name="Kim D.-U."/>
        </authorList>
    </citation>
    <scope>NUCLEOTIDE SEQUENCE [LARGE SCALE GENOMIC DNA]</scope>
    <source>
        <strain evidence="1 2">KACC14197</strain>
    </source>
</reference>
<dbReference type="EMBL" id="JBBPCC010000008">
    <property type="protein sequence ID" value="MEK8129108.1"/>
    <property type="molecule type" value="Genomic_DNA"/>
</dbReference>
<evidence type="ECO:0000313" key="2">
    <source>
        <dbReference type="Proteomes" id="UP001469365"/>
    </source>
</evidence>
<comment type="caution">
    <text evidence="1">The sequence shown here is derived from an EMBL/GenBank/DDBJ whole genome shotgun (WGS) entry which is preliminary data.</text>
</comment>
<keyword evidence="2" id="KW-1185">Reference proteome</keyword>
<dbReference type="Pfam" id="PF08002">
    <property type="entry name" value="DUF1697"/>
    <property type="match status" value="1"/>
</dbReference>
<proteinExistence type="predicted"/>
<dbReference type="Proteomes" id="UP001469365">
    <property type="component" value="Unassembled WGS sequence"/>
</dbReference>
<sequence length="186" mass="20749">MGVYIALLRGINVSGQKLIKMTELKRMFEELGFSRVQTYIQSGNVLFESAEPQQGEEPLSKRIERGIEEVFGYQVPVVIRTLDELVHILANCPFPADTLAPGESLYAALLAESPSPEGIERLLACRSDIDDYHLAGDEVYILCRQGLGKSLFSNNFLEKKLKVAATTRNWQTMNKLVQLGQAMELG</sequence>
<dbReference type="InterPro" id="IPR012545">
    <property type="entry name" value="DUF1697"/>
</dbReference>
<dbReference type="RefSeq" id="WP_341416203.1">
    <property type="nucleotide sequence ID" value="NZ_JBBPCC010000008.1"/>
</dbReference>
<dbReference type="PIRSF" id="PIRSF008502">
    <property type="entry name" value="UCP008502"/>
    <property type="match status" value="1"/>
</dbReference>
<protein>
    <submittedName>
        <fullName evidence="1">DUF1697 domain-containing protein</fullName>
    </submittedName>
</protein>
<dbReference type="PANTHER" id="PTHR36439:SF1">
    <property type="entry name" value="DUF1697 DOMAIN-CONTAINING PROTEIN"/>
    <property type="match status" value="1"/>
</dbReference>
<evidence type="ECO:0000313" key="1">
    <source>
        <dbReference type="EMBL" id="MEK8129108.1"/>
    </source>
</evidence>
<dbReference type="Gene3D" id="3.30.70.1280">
    <property type="entry name" value="SP0830-like domains"/>
    <property type="match status" value="1"/>
</dbReference>
<name>A0ABU9DLZ2_9BACL</name>
<gene>
    <name evidence="1" type="ORF">WMW72_14480</name>
</gene>